<sequence>MSQTLLKALQNPALYDHPVGEFTLMETHISWVLLTGDYVYKIKKPVNFGFLDYSSLEQRAHFCAEEVRLNRRLAPSMYLDVIAVRGSLESPTLQGDGPIIEYLVKTRQFRQQDLLGNMQREGRLENRHIDELANTLSRFHAQIAHATSDMPHGNPDQVYAPTAQNFQQIRPFLTSAEDLSQLDQLEQWANTTYQRLIPQMAERKAAGLVRECHGDIYLDNVTLIDGQVTLFDCIEFNEEFRWIDVMSDVAFMAMDLEDRGLPGLAQRFVSGYLENSGDYEGLAVLNYYKAHRAMVRAKVALFGLSDDSSAAEREQIFQRYRSYADLAERYTNVPVRFGLLTFGLSGTGKSTLAQRLAGELGAIRIRSDIERKRLFGDADTPTADEGLYAPERSAKTYDRLAGLARLILGCGFSVIVDATHLKRAQREQMRDAIEEQCAPCMILHCDVPMDTIEQWIEQRRSANNDPSDATLAVVQQQQQQAEPLDESEQQISLQVDTSSSKSMQALSEQLKRRL</sequence>
<feature type="compositionally biased region" description="Polar residues" evidence="1">
    <location>
        <begin position="489"/>
        <end position="507"/>
    </location>
</feature>
<dbReference type="Pfam" id="PF01636">
    <property type="entry name" value="APH"/>
    <property type="match status" value="1"/>
</dbReference>
<evidence type="ECO:0000313" key="3">
    <source>
        <dbReference type="EMBL" id="KKN81830.1"/>
    </source>
</evidence>
<feature type="domain" description="Aminoglycoside phosphotransferase" evidence="2">
    <location>
        <begin position="122"/>
        <end position="283"/>
    </location>
</feature>
<accession>A0A0F9TKZ2</accession>
<dbReference type="InterPro" id="IPR052732">
    <property type="entry name" value="Cell-binding_unc_protein"/>
</dbReference>
<reference evidence="3" key="1">
    <citation type="journal article" date="2015" name="Nature">
        <title>Complex archaea that bridge the gap between prokaryotes and eukaryotes.</title>
        <authorList>
            <person name="Spang A."/>
            <person name="Saw J.H."/>
            <person name="Jorgensen S.L."/>
            <person name="Zaremba-Niedzwiedzka K."/>
            <person name="Martijn J."/>
            <person name="Lind A.E."/>
            <person name="van Eijk R."/>
            <person name="Schleper C."/>
            <person name="Guy L."/>
            <person name="Ettema T.J."/>
        </authorList>
    </citation>
    <scope>NUCLEOTIDE SEQUENCE</scope>
</reference>
<name>A0A0F9TKZ2_9ZZZZ</name>
<gene>
    <name evidence="3" type="ORF">LCGC14_0315030</name>
</gene>
<dbReference type="PANTHER" id="PTHR43883">
    <property type="entry name" value="SLR0207 PROTEIN"/>
    <property type="match status" value="1"/>
</dbReference>
<proteinExistence type="predicted"/>
<protein>
    <recommendedName>
        <fullName evidence="2">Aminoglycoside phosphotransferase domain-containing protein</fullName>
    </recommendedName>
</protein>
<feature type="region of interest" description="Disordered" evidence="1">
    <location>
        <begin position="460"/>
        <end position="514"/>
    </location>
</feature>
<comment type="caution">
    <text evidence="3">The sequence shown here is derived from an EMBL/GenBank/DDBJ whole genome shotgun (WGS) entry which is preliminary data.</text>
</comment>
<dbReference type="SUPFAM" id="SSF56112">
    <property type="entry name" value="Protein kinase-like (PK-like)"/>
    <property type="match status" value="1"/>
</dbReference>
<dbReference type="SUPFAM" id="SSF52540">
    <property type="entry name" value="P-loop containing nucleoside triphosphate hydrolases"/>
    <property type="match status" value="1"/>
</dbReference>
<dbReference type="Gene3D" id="3.90.1200.10">
    <property type="match status" value="1"/>
</dbReference>
<dbReference type="InterPro" id="IPR011009">
    <property type="entry name" value="Kinase-like_dom_sf"/>
</dbReference>
<dbReference type="EMBL" id="LAZR01000209">
    <property type="protein sequence ID" value="KKN81830.1"/>
    <property type="molecule type" value="Genomic_DNA"/>
</dbReference>
<dbReference type="Pfam" id="PF13671">
    <property type="entry name" value="AAA_33"/>
    <property type="match status" value="1"/>
</dbReference>
<dbReference type="Gene3D" id="3.40.50.300">
    <property type="entry name" value="P-loop containing nucleotide triphosphate hydrolases"/>
    <property type="match status" value="1"/>
</dbReference>
<dbReference type="PANTHER" id="PTHR43883:SF1">
    <property type="entry name" value="GLUCONOKINASE"/>
    <property type="match status" value="1"/>
</dbReference>
<dbReference type="AlphaFoldDB" id="A0A0F9TKZ2"/>
<dbReference type="InterPro" id="IPR002575">
    <property type="entry name" value="Aminoglycoside_PTrfase"/>
</dbReference>
<evidence type="ECO:0000259" key="2">
    <source>
        <dbReference type="Pfam" id="PF01636"/>
    </source>
</evidence>
<organism evidence="3">
    <name type="scientific">marine sediment metagenome</name>
    <dbReference type="NCBI Taxonomy" id="412755"/>
    <lineage>
        <taxon>unclassified sequences</taxon>
        <taxon>metagenomes</taxon>
        <taxon>ecological metagenomes</taxon>
    </lineage>
</organism>
<evidence type="ECO:0000256" key="1">
    <source>
        <dbReference type="SAM" id="MobiDB-lite"/>
    </source>
</evidence>
<dbReference type="InterPro" id="IPR027417">
    <property type="entry name" value="P-loop_NTPase"/>
</dbReference>